<dbReference type="Proteomes" id="UP000789901">
    <property type="component" value="Unassembled WGS sequence"/>
</dbReference>
<evidence type="ECO:0000313" key="1">
    <source>
        <dbReference type="EMBL" id="CAG8851224.1"/>
    </source>
</evidence>
<reference evidence="1 2" key="1">
    <citation type="submission" date="2021-06" db="EMBL/GenBank/DDBJ databases">
        <authorList>
            <person name="Kallberg Y."/>
            <person name="Tangrot J."/>
            <person name="Rosling A."/>
        </authorList>
    </citation>
    <scope>NUCLEOTIDE SEQUENCE [LARGE SCALE GENOMIC DNA]</scope>
    <source>
        <strain evidence="1 2">120-4 pot B 10/14</strain>
    </source>
</reference>
<protein>
    <submittedName>
        <fullName evidence="1">31406_t:CDS:1</fullName>
    </submittedName>
</protein>
<proteinExistence type="predicted"/>
<name>A0ABN7XAI4_GIGMA</name>
<accession>A0ABN7XAI4</accession>
<organism evidence="1 2">
    <name type="scientific">Gigaspora margarita</name>
    <dbReference type="NCBI Taxonomy" id="4874"/>
    <lineage>
        <taxon>Eukaryota</taxon>
        <taxon>Fungi</taxon>
        <taxon>Fungi incertae sedis</taxon>
        <taxon>Mucoromycota</taxon>
        <taxon>Glomeromycotina</taxon>
        <taxon>Glomeromycetes</taxon>
        <taxon>Diversisporales</taxon>
        <taxon>Gigasporaceae</taxon>
        <taxon>Gigaspora</taxon>
    </lineage>
</organism>
<feature type="non-terminal residue" evidence="1">
    <location>
        <position position="69"/>
    </location>
</feature>
<dbReference type="EMBL" id="CAJVQB010104966">
    <property type="protein sequence ID" value="CAG8851224.1"/>
    <property type="molecule type" value="Genomic_DNA"/>
</dbReference>
<sequence length="69" mass="8073">MNDFHYSLPLPCFNTYEYDQTLCTSPLSDFNTYNYDQEDILLSYLSIHGHTNIGDNSPSSYSNIYKQDF</sequence>
<evidence type="ECO:0000313" key="2">
    <source>
        <dbReference type="Proteomes" id="UP000789901"/>
    </source>
</evidence>
<keyword evidence="2" id="KW-1185">Reference proteome</keyword>
<gene>
    <name evidence="1" type="ORF">GMARGA_LOCUS40621</name>
</gene>
<comment type="caution">
    <text evidence="1">The sequence shown here is derived from an EMBL/GenBank/DDBJ whole genome shotgun (WGS) entry which is preliminary data.</text>
</comment>